<dbReference type="Proteomes" id="UP000293036">
    <property type="component" value="Unassembled WGS sequence"/>
</dbReference>
<dbReference type="InterPro" id="IPR016181">
    <property type="entry name" value="Acyl_CoA_acyltransferase"/>
</dbReference>
<name>A0A4Q9V103_9ACTO</name>
<sequence length="194" mass="21269">MNETLKSVRPAHAGDVEEIGRIQAQSMHESLVRALEAPLAPATAAQFDSVAFAQAWLQSLQNLPSAEHHIVVATDGEGVCGFASFAPTEALNLPDDQRFAPDAEFFDREPHAYEILNFDVDSGAQDPDHGARLLAAITDMVANAQGNEIYVWVFPTDDALTRMLDAAGFAPRGLRRNFEVDGKDVIQHLWWTTL</sequence>
<accession>A0A4Q9V103</accession>
<dbReference type="EMBL" id="SJDT01000002">
    <property type="protein sequence ID" value="TBW22735.1"/>
    <property type="molecule type" value="Genomic_DNA"/>
</dbReference>
<proteinExistence type="predicted"/>
<dbReference type="Gene3D" id="3.40.630.30">
    <property type="match status" value="1"/>
</dbReference>
<dbReference type="OrthoDB" id="5243635at2"/>
<organism evidence="2 3">
    <name type="scientific">Arcanobacterium bovis</name>
    <dbReference type="NCBI Taxonomy" id="2529275"/>
    <lineage>
        <taxon>Bacteria</taxon>
        <taxon>Bacillati</taxon>
        <taxon>Actinomycetota</taxon>
        <taxon>Actinomycetes</taxon>
        <taxon>Actinomycetales</taxon>
        <taxon>Actinomycetaceae</taxon>
        <taxon>Arcanobacterium</taxon>
    </lineage>
</organism>
<feature type="domain" description="N-acetyltransferase" evidence="1">
    <location>
        <begin position="57"/>
        <end position="169"/>
    </location>
</feature>
<keyword evidence="2" id="KW-0808">Transferase</keyword>
<protein>
    <submittedName>
        <fullName evidence="2">GNAT family N-acetyltransferase</fullName>
    </submittedName>
</protein>
<dbReference type="Pfam" id="PF00583">
    <property type="entry name" value="Acetyltransf_1"/>
    <property type="match status" value="1"/>
</dbReference>
<evidence type="ECO:0000313" key="3">
    <source>
        <dbReference type="Proteomes" id="UP000293036"/>
    </source>
</evidence>
<comment type="caution">
    <text evidence="2">The sequence shown here is derived from an EMBL/GenBank/DDBJ whole genome shotgun (WGS) entry which is preliminary data.</text>
</comment>
<dbReference type="InterPro" id="IPR000182">
    <property type="entry name" value="GNAT_dom"/>
</dbReference>
<reference evidence="2 3" key="1">
    <citation type="submission" date="2019-02" db="EMBL/GenBank/DDBJ databases">
        <title>Arcanobacterium bovis sp. nov., isolated from the milk of a cow with mastitis.</title>
        <authorList>
            <person name="Sammra O."/>
            <person name="Foster G."/>
            <person name="Hassan A."/>
            <person name="Alssahen M."/>
            <person name="Laemmler C."/>
            <person name="Borowiak M."/>
            <person name="Malorny B."/>
            <person name="Abdulmawjood A."/>
        </authorList>
    </citation>
    <scope>NUCLEOTIDE SEQUENCE [LARGE SCALE GENOMIC DNA]</scope>
    <source>
        <strain evidence="2 3">C605018/01/1</strain>
    </source>
</reference>
<dbReference type="AlphaFoldDB" id="A0A4Q9V103"/>
<dbReference type="SUPFAM" id="SSF55729">
    <property type="entry name" value="Acyl-CoA N-acyltransferases (Nat)"/>
    <property type="match status" value="1"/>
</dbReference>
<gene>
    <name evidence="2" type="ORF">EZJ44_02140</name>
</gene>
<evidence type="ECO:0000259" key="1">
    <source>
        <dbReference type="Pfam" id="PF00583"/>
    </source>
</evidence>
<dbReference type="GO" id="GO:0016747">
    <property type="term" value="F:acyltransferase activity, transferring groups other than amino-acyl groups"/>
    <property type="evidence" value="ECO:0007669"/>
    <property type="project" value="InterPro"/>
</dbReference>
<keyword evidence="3" id="KW-1185">Reference proteome</keyword>
<dbReference type="RefSeq" id="WP_131279678.1">
    <property type="nucleotide sequence ID" value="NZ_JBHSLR010000009.1"/>
</dbReference>
<evidence type="ECO:0000313" key="2">
    <source>
        <dbReference type="EMBL" id="TBW22735.1"/>
    </source>
</evidence>